<dbReference type="CDD" id="cd00156">
    <property type="entry name" value="REC"/>
    <property type="match status" value="1"/>
</dbReference>
<evidence type="ECO:0000313" key="16">
    <source>
        <dbReference type="EMBL" id="AAZ25511.1"/>
    </source>
</evidence>
<dbReference type="InterPro" id="IPR005467">
    <property type="entry name" value="His_kinase_dom"/>
</dbReference>
<dbReference type="InterPro" id="IPR004358">
    <property type="entry name" value="Sig_transdc_His_kin-like_C"/>
</dbReference>
<evidence type="ECO:0000256" key="5">
    <source>
        <dbReference type="ARBA" id="ARBA00022741"/>
    </source>
</evidence>
<dbReference type="InterPro" id="IPR000014">
    <property type="entry name" value="PAS"/>
</dbReference>
<dbReference type="Gene3D" id="3.30.565.10">
    <property type="entry name" value="Histidine kinase-like ATPase, C-terminal domain"/>
    <property type="match status" value="1"/>
</dbReference>
<dbReference type="InterPro" id="IPR013767">
    <property type="entry name" value="PAS_fold"/>
</dbReference>
<dbReference type="InterPro" id="IPR036097">
    <property type="entry name" value="HisK_dim/P_sf"/>
</dbReference>
<feature type="domain" description="PAC" evidence="15">
    <location>
        <begin position="365"/>
        <end position="417"/>
    </location>
</feature>
<evidence type="ECO:0000256" key="6">
    <source>
        <dbReference type="ARBA" id="ARBA00022777"/>
    </source>
</evidence>
<evidence type="ECO:0000256" key="9">
    <source>
        <dbReference type="ARBA" id="ARBA00059827"/>
    </source>
</evidence>
<protein>
    <recommendedName>
        <fullName evidence="10">Sensor protein FixL</fullName>
        <ecNumber evidence="2">2.7.13.3</ecNumber>
    </recommendedName>
</protein>
<dbReference type="SUPFAM" id="SSF55874">
    <property type="entry name" value="ATPase domain of HSP90 chaperone/DNA topoisomerase II/histidine kinase"/>
    <property type="match status" value="1"/>
</dbReference>
<dbReference type="FunFam" id="3.30.450.20:FF:000060">
    <property type="entry name" value="Sensor protein FixL"/>
    <property type="match status" value="1"/>
</dbReference>
<evidence type="ECO:0000256" key="8">
    <source>
        <dbReference type="ARBA" id="ARBA00023012"/>
    </source>
</evidence>
<proteinExistence type="predicted"/>
<feature type="domain" description="Histidine kinase" evidence="12">
    <location>
        <begin position="560"/>
        <end position="781"/>
    </location>
</feature>
<evidence type="ECO:0000256" key="2">
    <source>
        <dbReference type="ARBA" id="ARBA00012438"/>
    </source>
</evidence>
<comment type="catalytic activity">
    <reaction evidence="1">
        <text>ATP + protein L-histidine = ADP + protein N-phospho-L-histidine.</text>
        <dbReference type="EC" id="2.7.13.3"/>
    </reaction>
</comment>
<comment type="function">
    <text evidence="9">Putative oxygen sensor; modulates the activity of FixJ, a transcriptional activator of nitrogen fixation fixK gene. FixL probably acts as a kinase that phosphorylates FixJ.</text>
</comment>
<dbReference type="Proteomes" id="UP000000547">
    <property type="component" value="Chromosome"/>
</dbReference>
<dbReference type="AlphaFoldDB" id="Q485A7"/>
<keyword evidence="8" id="KW-0902">Two-component regulatory system</keyword>
<dbReference type="SUPFAM" id="SSF55785">
    <property type="entry name" value="PYP-like sensor domain (PAS domain)"/>
    <property type="match status" value="3"/>
</dbReference>
<evidence type="ECO:0000259" key="13">
    <source>
        <dbReference type="PROSITE" id="PS50110"/>
    </source>
</evidence>
<keyword evidence="7" id="KW-0067">ATP-binding</keyword>
<evidence type="ECO:0000256" key="4">
    <source>
        <dbReference type="ARBA" id="ARBA00022679"/>
    </source>
</evidence>
<dbReference type="CDD" id="cd00130">
    <property type="entry name" value="PAS"/>
    <property type="match status" value="2"/>
</dbReference>
<dbReference type="GO" id="GO:0000155">
    <property type="term" value="F:phosphorelay sensor kinase activity"/>
    <property type="evidence" value="ECO:0007669"/>
    <property type="project" value="InterPro"/>
</dbReference>
<organism evidence="16 17">
    <name type="scientific">Colwellia psychrerythraea (strain 34H / ATCC BAA-681)</name>
    <name type="common">Vibrio psychroerythus</name>
    <dbReference type="NCBI Taxonomy" id="167879"/>
    <lineage>
        <taxon>Bacteria</taxon>
        <taxon>Pseudomonadati</taxon>
        <taxon>Pseudomonadota</taxon>
        <taxon>Gammaproteobacteria</taxon>
        <taxon>Alteromonadales</taxon>
        <taxon>Colwelliaceae</taxon>
        <taxon>Colwellia</taxon>
    </lineage>
</organism>
<evidence type="ECO:0000256" key="10">
    <source>
        <dbReference type="ARBA" id="ARBA00070616"/>
    </source>
</evidence>
<evidence type="ECO:0000259" key="15">
    <source>
        <dbReference type="PROSITE" id="PS50113"/>
    </source>
</evidence>
<dbReference type="PANTHER" id="PTHR43065">
    <property type="entry name" value="SENSOR HISTIDINE KINASE"/>
    <property type="match status" value="1"/>
</dbReference>
<dbReference type="Pfam" id="PF02518">
    <property type="entry name" value="HATPase_c"/>
    <property type="match status" value="1"/>
</dbReference>
<dbReference type="Gene3D" id="1.10.287.130">
    <property type="match status" value="1"/>
</dbReference>
<sequence length="927" mass="103983">MFKSPENDSLVSAVFDSSPIGIQIIDLETGMREKINQTACVLLGDTKDNLMAKSVFEDCTWLGKDKFLFVIERLKENKTLKNHIVQFENHQGNELTISYDISEFKYRSKRLVTVSMNDVTEQHYLLKNISDTANLIFSDDDTSFFDNVTLKIAELFEAAHVFIGLNNFDDGLKMKTVSYCCYNQIIENFTYNLKHTPCANIVKDINGNACYVYQDVQTLFPKDSFFIEKKIKSYIGMPIFDINKKTIGGLILLFTKDINKNTYWEDLLKIFSGKISSELKHLTLHNTHYEAQQHLKLYSEQAPLALFKWDLGFNLLECNQSAISMLNYTEDELKQCDFISALVPINEQKRVNKTCSDLLVNEGGEHGFNSLIKQNGNIILTEWHNSLIKDDSGAAIGVISIVKDITQERQQLKRLAQKETEKREIINAIIDAVITINSKGIILSVNAATEKMFGYSVDELLGENIKLLMPKSTAVKHDTYLENYLQTKEAQIIGIGRKVIAIKKNGQEFPIYLGIAELSPDENNNIRYVGTCHDLSLFTEQQNKLQRIQKMDALGKLTGGIAHDFNNLLGIVSGFGELLELKLGQDPKLSKYCRQIITASERGSELTRKLLDFSKQESKKSTVCNINDLLTATQGMIAKTLTVLVTVNYTLADDLWCSTIDISAFDDVILNLCINAKHAMSNGGLLSISTQNVTLSAIEAERYNLTAGDFVSLTITDNGCGMNDKVKRQIFEPFYTTKGDEGTGLGLSQVYGFITSSQGSIYVYSETNMGTSINIYLPRSKPKESKNVLSKNVLSKSKYISLKGKENILVVDDEFSLGLLAKTILENEGYTVFQTSSGEDALFCLTAHNIDLIISDVIMPKTTGYQLIEKVRALDINIPIILATGFDGYINISKGNYSDIPIISKPYTSYELLTQTRMSLDSKKIEN</sequence>
<dbReference type="PROSITE" id="PS50112">
    <property type="entry name" value="PAS"/>
    <property type="match status" value="1"/>
</dbReference>
<dbReference type="Pfam" id="PF00989">
    <property type="entry name" value="PAS"/>
    <property type="match status" value="1"/>
</dbReference>
<evidence type="ECO:0000256" key="3">
    <source>
        <dbReference type="ARBA" id="ARBA00022553"/>
    </source>
</evidence>
<dbReference type="SMART" id="SM00387">
    <property type="entry name" value="HATPase_c"/>
    <property type="match status" value="1"/>
</dbReference>
<evidence type="ECO:0000313" key="17">
    <source>
        <dbReference type="Proteomes" id="UP000000547"/>
    </source>
</evidence>
<dbReference type="SMART" id="SM00388">
    <property type="entry name" value="HisKA"/>
    <property type="match status" value="1"/>
</dbReference>
<keyword evidence="5" id="KW-0547">Nucleotide-binding</keyword>
<dbReference type="SMR" id="Q485A7"/>
<dbReference type="SUPFAM" id="SSF55781">
    <property type="entry name" value="GAF domain-like"/>
    <property type="match status" value="1"/>
</dbReference>
<evidence type="ECO:0000256" key="1">
    <source>
        <dbReference type="ARBA" id="ARBA00000085"/>
    </source>
</evidence>
<evidence type="ECO:0000256" key="7">
    <source>
        <dbReference type="ARBA" id="ARBA00022840"/>
    </source>
</evidence>
<evidence type="ECO:0000259" key="14">
    <source>
        <dbReference type="PROSITE" id="PS50112"/>
    </source>
</evidence>
<accession>Q485A7</accession>
<dbReference type="InterPro" id="IPR000700">
    <property type="entry name" value="PAS-assoc_C"/>
</dbReference>
<dbReference type="GO" id="GO:0005524">
    <property type="term" value="F:ATP binding"/>
    <property type="evidence" value="ECO:0007669"/>
    <property type="project" value="UniProtKB-KW"/>
</dbReference>
<dbReference type="Gene3D" id="3.30.450.20">
    <property type="entry name" value="PAS domain"/>
    <property type="match status" value="3"/>
</dbReference>
<dbReference type="SUPFAM" id="SSF47384">
    <property type="entry name" value="Homodimeric domain of signal transducing histidine kinase"/>
    <property type="match status" value="1"/>
</dbReference>
<keyword evidence="3 11" id="KW-0597">Phosphoprotein</keyword>
<dbReference type="InterPro" id="IPR001789">
    <property type="entry name" value="Sig_transdc_resp-reg_receiver"/>
</dbReference>
<dbReference type="SMART" id="SM00086">
    <property type="entry name" value="PAC"/>
    <property type="match status" value="2"/>
</dbReference>
<dbReference type="PROSITE" id="PS50113">
    <property type="entry name" value="PAC"/>
    <property type="match status" value="1"/>
</dbReference>
<evidence type="ECO:0000259" key="12">
    <source>
        <dbReference type="PROSITE" id="PS50109"/>
    </source>
</evidence>
<dbReference type="HOGENOM" id="CLU_315161_0_0_6"/>
<dbReference type="NCBIfam" id="TIGR00229">
    <property type="entry name" value="sensory_box"/>
    <property type="match status" value="3"/>
</dbReference>
<dbReference type="Pfam" id="PF13426">
    <property type="entry name" value="PAS_9"/>
    <property type="match status" value="2"/>
</dbReference>
<evidence type="ECO:0000256" key="11">
    <source>
        <dbReference type="PROSITE-ProRule" id="PRU00169"/>
    </source>
</evidence>
<dbReference type="SUPFAM" id="SSF52172">
    <property type="entry name" value="CheY-like"/>
    <property type="match status" value="1"/>
</dbReference>
<dbReference type="RefSeq" id="WP_011042452.1">
    <property type="nucleotide sequence ID" value="NC_003910.7"/>
</dbReference>
<dbReference type="InterPro" id="IPR003594">
    <property type="entry name" value="HATPase_dom"/>
</dbReference>
<name>Q485A7_COLP3</name>
<keyword evidence="4" id="KW-0808">Transferase</keyword>
<dbReference type="InterPro" id="IPR011006">
    <property type="entry name" value="CheY-like_superfamily"/>
</dbReference>
<dbReference type="PROSITE" id="PS50109">
    <property type="entry name" value="HIS_KIN"/>
    <property type="match status" value="1"/>
</dbReference>
<dbReference type="Pfam" id="PF00072">
    <property type="entry name" value="Response_reg"/>
    <property type="match status" value="1"/>
</dbReference>
<dbReference type="InterPro" id="IPR035965">
    <property type="entry name" value="PAS-like_dom_sf"/>
</dbReference>
<gene>
    <name evidence="16" type="ordered locus">CPS_1620</name>
</gene>
<dbReference type="InterPro" id="IPR001610">
    <property type="entry name" value="PAC"/>
</dbReference>
<dbReference type="GO" id="GO:0006355">
    <property type="term" value="P:regulation of DNA-templated transcription"/>
    <property type="evidence" value="ECO:0007669"/>
    <property type="project" value="InterPro"/>
</dbReference>
<dbReference type="PRINTS" id="PR00344">
    <property type="entry name" value="BCTRLSENSOR"/>
</dbReference>
<dbReference type="InterPro" id="IPR036890">
    <property type="entry name" value="HATPase_C_sf"/>
</dbReference>
<dbReference type="Gene3D" id="3.40.50.2300">
    <property type="match status" value="1"/>
</dbReference>
<reference evidence="16" key="1">
    <citation type="journal article" date="2005" name="Proc. Natl. Acad. Sci. U.S.A.">
        <title>The psychrophilic lifestyle as revealed by the genome sequence of Colwellia psychrerythraea 34H through genomic and proteomic analyses.</title>
        <authorList>
            <person name="Methe B.A."/>
            <person name="Nelson K.E."/>
            <person name="Deming J.W."/>
            <person name="Momen B."/>
            <person name="Melamud E."/>
            <person name="Zhang X."/>
            <person name="Moult J."/>
            <person name="Madupu R."/>
            <person name="Nelson W.C."/>
            <person name="Dodson R.J."/>
            <person name="Brinkac L.M."/>
            <person name="Daugherty S.C."/>
            <person name="Durkin A.S."/>
            <person name="DeBoy R.T."/>
            <person name="Kolonay J.F."/>
            <person name="Sullivan S.A."/>
            <person name="Zhou L."/>
            <person name="Davidsen T.M."/>
            <person name="Wu M."/>
            <person name="Huston A.L."/>
            <person name="Lewis M."/>
            <person name="Weaver B."/>
            <person name="Weidman J.F."/>
            <person name="Khouri H."/>
            <person name="Utterback T.R."/>
            <person name="Feldblyum T.V."/>
            <person name="Fraser C.M."/>
        </authorList>
    </citation>
    <scope>NUCLEOTIDE SEQUENCE [LARGE SCALE GENOMIC DNA]</scope>
    <source>
        <strain evidence="16">34H</strain>
    </source>
</reference>
<dbReference type="EMBL" id="CP000083">
    <property type="protein sequence ID" value="AAZ25511.1"/>
    <property type="molecule type" value="Genomic_DNA"/>
</dbReference>
<dbReference type="PROSITE" id="PS50110">
    <property type="entry name" value="RESPONSE_REGULATORY"/>
    <property type="match status" value="1"/>
</dbReference>
<dbReference type="SMART" id="SM00448">
    <property type="entry name" value="REC"/>
    <property type="match status" value="1"/>
</dbReference>
<feature type="domain" description="Response regulatory" evidence="13">
    <location>
        <begin position="807"/>
        <end position="920"/>
    </location>
</feature>
<feature type="domain" description="PAS" evidence="14">
    <location>
        <begin position="418"/>
        <end position="488"/>
    </location>
</feature>
<dbReference type="Pfam" id="PF00512">
    <property type="entry name" value="HisKA"/>
    <property type="match status" value="1"/>
</dbReference>
<dbReference type="SMART" id="SM00091">
    <property type="entry name" value="PAS"/>
    <property type="match status" value="3"/>
</dbReference>
<dbReference type="STRING" id="167879.CPS_1620"/>
<dbReference type="InterPro" id="IPR003661">
    <property type="entry name" value="HisK_dim/P_dom"/>
</dbReference>
<feature type="modified residue" description="4-aspartylphosphate" evidence="11">
    <location>
        <position position="856"/>
    </location>
</feature>
<dbReference type="EC" id="2.7.13.3" evidence="2"/>
<dbReference type="PANTHER" id="PTHR43065:SF42">
    <property type="entry name" value="TWO-COMPONENT SENSOR PPRA"/>
    <property type="match status" value="1"/>
</dbReference>
<keyword evidence="6 16" id="KW-0418">Kinase</keyword>
<dbReference type="KEGG" id="cps:CPS_1620"/>
<dbReference type="CDD" id="cd00082">
    <property type="entry name" value="HisKA"/>
    <property type="match status" value="1"/>
</dbReference>